<protein>
    <submittedName>
        <fullName evidence="1">Ribonuclease H-like domain-containing protein</fullName>
    </submittedName>
</protein>
<proteinExistence type="predicted"/>
<reference evidence="1" key="1">
    <citation type="journal article" date="2019" name="Sci. Rep.">
        <title>Draft genome of Tanacetum cinerariifolium, the natural source of mosquito coil.</title>
        <authorList>
            <person name="Yamashiro T."/>
            <person name="Shiraishi A."/>
            <person name="Satake H."/>
            <person name="Nakayama K."/>
        </authorList>
    </citation>
    <scope>NUCLEOTIDE SEQUENCE</scope>
</reference>
<evidence type="ECO:0000313" key="1">
    <source>
        <dbReference type="EMBL" id="GEU37739.1"/>
    </source>
</evidence>
<sequence>MLNCNPYRIQIDTEKKLGPEGSPVTDPTLYRSLVGSLQYLTFTRPDLSYAVQQLCLYMHDPQEPHLNAMKRVLRYLRGTTDLGLQLFRSTTSQLIAYSDADWASCPATRRSTSGYCVFLGDNLLTWSSKRQDTLSRSSAEAEYRGVANAVAETSWIRNLIRELHIPLFTANLVYCDNVSVVYMSANPVQHQCTKYTEIDIHFVRDKLAAGHVRILHVPSRFQYADIFTKGLPYSLFAERPSGPTVTSNWTVCCTLNPSVLSPIPPEGACLDSFGKHLVSCKELSCFKYRRDMVKDVLIDICRRAGISTKKEAYVNFFTDPSNGKSTLRPADVLVFGWVAWKHACVNLTKVSPLVGLSSRGFIMGLTTLKAASCKVPKHEETCIENQHVFIPFTFDTIFFLAHEAVELLNRVQRVMNINVMTPRSTNVIFHMISFAIQKG</sequence>
<dbReference type="CDD" id="cd09272">
    <property type="entry name" value="RNase_HI_RT_Ty1"/>
    <property type="match status" value="1"/>
</dbReference>
<dbReference type="EMBL" id="BKCJ010000967">
    <property type="protein sequence ID" value="GEU37739.1"/>
    <property type="molecule type" value="Genomic_DNA"/>
</dbReference>
<dbReference type="PANTHER" id="PTHR48462">
    <property type="entry name" value="PROTEIN, PUTATIVE-RELATED"/>
    <property type="match status" value="1"/>
</dbReference>
<name>A0A6L2JM50_TANCI</name>
<accession>A0A6L2JM50</accession>
<dbReference type="PANTHER" id="PTHR48462:SF1">
    <property type="entry name" value="PROTEIN, PUTATIVE-RELATED"/>
    <property type="match status" value="1"/>
</dbReference>
<gene>
    <name evidence="1" type="ORF">Tci_009717</name>
</gene>
<dbReference type="AlphaFoldDB" id="A0A6L2JM50"/>
<comment type="caution">
    <text evidence="1">The sequence shown here is derived from an EMBL/GenBank/DDBJ whole genome shotgun (WGS) entry which is preliminary data.</text>
</comment>
<dbReference type="SUPFAM" id="SSF56672">
    <property type="entry name" value="DNA/RNA polymerases"/>
    <property type="match status" value="1"/>
</dbReference>
<organism evidence="1">
    <name type="scientific">Tanacetum cinerariifolium</name>
    <name type="common">Dalmatian daisy</name>
    <name type="synonym">Chrysanthemum cinerariifolium</name>
    <dbReference type="NCBI Taxonomy" id="118510"/>
    <lineage>
        <taxon>Eukaryota</taxon>
        <taxon>Viridiplantae</taxon>
        <taxon>Streptophyta</taxon>
        <taxon>Embryophyta</taxon>
        <taxon>Tracheophyta</taxon>
        <taxon>Spermatophyta</taxon>
        <taxon>Magnoliopsida</taxon>
        <taxon>eudicotyledons</taxon>
        <taxon>Gunneridae</taxon>
        <taxon>Pentapetalae</taxon>
        <taxon>asterids</taxon>
        <taxon>campanulids</taxon>
        <taxon>Asterales</taxon>
        <taxon>Asteraceae</taxon>
        <taxon>Asteroideae</taxon>
        <taxon>Anthemideae</taxon>
        <taxon>Anthemidinae</taxon>
        <taxon>Tanacetum</taxon>
    </lineage>
</organism>
<dbReference type="InterPro" id="IPR043502">
    <property type="entry name" value="DNA/RNA_pol_sf"/>
</dbReference>